<keyword evidence="9" id="KW-1185">Reference proteome</keyword>
<protein>
    <recommendedName>
        <fullName evidence="3">histidine kinase</fullName>
        <ecNumber evidence="3">2.7.13.3</ecNumber>
    </recommendedName>
</protein>
<keyword evidence="4" id="KW-0597">Phosphoprotein</keyword>
<dbReference type="STRING" id="633440.SAMN05421869_109333"/>
<evidence type="ECO:0000313" key="8">
    <source>
        <dbReference type="EMBL" id="SDJ26716.1"/>
    </source>
</evidence>
<dbReference type="Pfam" id="PF00512">
    <property type="entry name" value="HisKA"/>
    <property type="match status" value="1"/>
</dbReference>
<dbReference type="InterPro" id="IPR050428">
    <property type="entry name" value="TCS_sensor_his_kinase"/>
</dbReference>
<comment type="catalytic activity">
    <reaction evidence="1">
        <text>ATP + protein L-histidine = ADP + protein N-phospho-L-histidine.</text>
        <dbReference type="EC" id="2.7.13.3"/>
    </reaction>
</comment>
<keyword evidence="5" id="KW-0808">Transferase</keyword>
<evidence type="ECO:0000256" key="3">
    <source>
        <dbReference type="ARBA" id="ARBA00012438"/>
    </source>
</evidence>
<dbReference type="PANTHER" id="PTHR45436">
    <property type="entry name" value="SENSOR HISTIDINE KINASE YKOH"/>
    <property type="match status" value="1"/>
</dbReference>
<reference evidence="8 9" key="1">
    <citation type="submission" date="2016-10" db="EMBL/GenBank/DDBJ databases">
        <authorList>
            <person name="de Groot N.N."/>
        </authorList>
    </citation>
    <scope>NUCLEOTIDE SEQUENCE [LARGE SCALE GENOMIC DNA]</scope>
    <source>
        <strain evidence="8 9">CGMCC 4.6533</strain>
    </source>
</reference>
<dbReference type="SUPFAM" id="SSF47384">
    <property type="entry name" value="Homodimeric domain of signal transducing histidine kinase"/>
    <property type="match status" value="1"/>
</dbReference>
<evidence type="ECO:0000259" key="7">
    <source>
        <dbReference type="SMART" id="SM00388"/>
    </source>
</evidence>
<dbReference type="SMART" id="SM00388">
    <property type="entry name" value="HisKA"/>
    <property type="match status" value="1"/>
</dbReference>
<dbReference type="InterPro" id="IPR003661">
    <property type="entry name" value="HisK_dim/P_dom"/>
</dbReference>
<proteinExistence type="predicted"/>
<dbReference type="CDD" id="cd00082">
    <property type="entry name" value="HisKA"/>
    <property type="match status" value="1"/>
</dbReference>
<evidence type="ECO:0000256" key="5">
    <source>
        <dbReference type="ARBA" id="ARBA00022679"/>
    </source>
</evidence>
<dbReference type="GO" id="GO:0005886">
    <property type="term" value="C:plasma membrane"/>
    <property type="evidence" value="ECO:0007669"/>
    <property type="project" value="UniProtKB-SubCell"/>
</dbReference>
<evidence type="ECO:0000256" key="6">
    <source>
        <dbReference type="ARBA" id="ARBA00022777"/>
    </source>
</evidence>
<feature type="domain" description="Signal transduction histidine kinase dimerisation/phosphoacceptor" evidence="7">
    <location>
        <begin position="70"/>
        <end position="135"/>
    </location>
</feature>
<dbReference type="Gene3D" id="3.30.565.10">
    <property type="entry name" value="Histidine kinase-like ATPase, C-terminal domain"/>
    <property type="match status" value="1"/>
</dbReference>
<accession>A0A1G8SBV2</accession>
<name>A0A1G8SBV2_9ACTN</name>
<dbReference type="AlphaFoldDB" id="A0A1G8SBV2"/>
<dbReference type="OrthoDB" id="3530733at2"/>
<evidence type="ECO:0000256" key="2">
    <source>
        <dbReference type="ARBA" id="ARBA00004236"/>
    </source>
</evidence>
<dbReference type="EMBL" id="FNDJ01000009">
    <property type="protein sequence ID" value="SDJ26716.1"/>
    <property type="molecule type" value="Genomic_DNA"/>
</dbReference>
<keyword evidence="6 8" id="KW-0418">Kinase</keyword>
<dbReference type="InterPro" id="IPR036890">
    <property type="entry name" value="HATPase_C_sf"/>
</dbReference>
<sequence length="276" mass="29327">MSIMATPEPRSDMVLLDAMSDELELINIGGAGGRMTETADAAVSRLAREINIVLGRLDDAERCTRTALEEQRRVGADAAHALRTPVAALRAELEEARMNPGRTDLDGLLSRTLGAVDRLQEVIRELRLLADPPKPSGDGDAVDLAALVETELSRCVSTRPLVLSGGTGVFVTADRCRLRRALAIMLRHARRHTGGAIYVRVRQSGGIAELSLAAGPAPEGRMPSDTCRLDTARTDRCLGLGSVWGIAHALDGAFTVQGTPCGGSRLLLRLPLAPAS</sequence>
<organism evidence="8 9">
    <name type="scientific">Nonomuraea jiangxiensis</name>
    <dbReference type="NCBI Taxonomy" id="633440"/>
    <lineage>
        <taxon>Bacteria</taxon>
        <taxon>Bacillati</taxon>
        <taxon>Actinomycetota</taxon>
        <taxon>Actinomycetes</taxon>
        <taxon>Streptosporangiales</taxon>
        <taxon>Streptosporangiaceae</taxon>
        <taxon>Nonomuraea</taxon>
    </lineage>
</organism>
<gene>
    <name evidence="8" type="ORF">SAMN05421869_109333</name>
</gene>
<dbReference type="GO" id="GO:0000155">
    <property type="term" value="F:phosphorelay sensor kinase activity"/>
    <property type="evidence" value="ECO:0007669"/>
    <property type="project" value="InterPro"/>
</dbReference>
<evidence type="ECO:0000256" key="1">
    <source>
        <dbReference type="ARBA" id="ARBA00000085"/>
    </source>
</evidence>
<dbReference type="PANTHER" id="PTHR45436:SF5">
    <property type="entry name" value="SENSOR HISTIDINE KINASE TRCS"/>
    <property type="match status" value="1"/>
</dbReference>
<dbReference type="Gene3D" id="1.10.287.130">
    <property type="match status" value="1"/>
</dbReference>
<evidence type="ECO:0000313" key="9">
    <source>
        <dbReference type="Proteomes" id="UP000199202"/>
    </source>
</evidence>
<dbReference type="InterPro" id="IPR036097">
    <property type="entry name" value="HisK_dim/P_sf"/>
</dbReference>
<evidence type="ECO:0000256" key="4">
    <source>
        <dbReference type="ARBA" id="ARBA00022553"/>
    </source>
</evidence>
<dbReference type="EC" id="2.7.13.3" evidence="3"/>
<dbReference type="SUPFAM" id="SSF55874">
    <property type="entry name" value="ATPase domain of HSP90 chaperone/DNA topoisomerase II/histidine kinase"/>
    <property type="match status" value="1"/>
</dbReference>
<comment type="subcellular location">
    <subcellularLocation>
        <location evidence="2">Cell membrane</location>
    </subcellularLocation>
</comment>
<dbReference type="Proteomes" id="UP000199202">
    <property type="component" value="Unassembled WGS sequence"/>
</dbReference>